<dbReference type="GO" id="GO:0004843">
    <property type="term" value="F:cysteine-type deubiquitinase activity"/>
    <property type="evidence" value="ECO:0007669"/>
    <property type="project" value="UniProtKB-EC"/>
</dbReference>
<proteinExistence type="predicted"/>
<reference evidence="6" key="1">
    <citation type="journal article" date="2004" name="Nature">
        <title>Genome duplication in the teleost fish Tetraodon nigroviridis reveals the early vertebrate proto-karyotype.</title>
        <authorList>
            <person name="Jaillon O."/>
            <person name="Aury J.-M."/>
            <person name="Brunet F."/>
            <person name="Petit J.-L."/>
            <person name="Stange-Thomann N."/>
            <person name="Mauceli E."/>
            <person name="Bouneau L."/>
            <person name="Fischer C."/>
            <person name="Ozouf-Costaz C."/>
            <person name="Bernot A."/>
            <person name="Nicaud S."/>
            <person name="Jaffe D."/>
            <person name="Fisher S."/>
            <person name="Lutfalla G."/>
            <person name="Dossat C."/>
            <person name="Segurens B."/>
            <person name="Dasilva C."/>
            <person name="Salanoubat M."/>
            <person name="Levy M."/>
            <person name="Boudet N."/>
            <person name="Castellano S."/>
            <person name="Anthouard V."/>
            <person name="Jubin C."/>
            <person name="Castelli V."/>
            <person name="Katinka M."/>
            <person name="Vacherie B."/>
            <person name="Biemont C."/>
            <person name="Skalli Z."/>
            <person name="Cattolico L."/>
            <person name="Poulain J."/>
            <person name="De Berardinis V."/>
            <person name="Cruaud C."/>
            <person name="Duprat S."/>
            <person name="Brottier P."/>
            <person name="Coutanceau J.-P."/>
            <person name="Gouzy J."/>
            <person name="Parra G."/>
            <person name="Lardier G."/>
            <person name="Chapple C."/>
            <person name="McKernan K.J."/>
            <person name="McEwan P."/>
            <person name="Bosak S."/>
            <person name="Kellis M."/>
            <person name="Volff J.-N."/>
            <person name="Guigo R."/>
            <person name="Zody M.C."/>
            <person name="Mesirov J."/>
            <person name="Lindblad-Toh K."/>
            <person name="Birren B."/>
            <person name="Nusbaum C."/>
            <person name="Kahn D."/>
            <person name="Robinson-Rechavi M."/>
            <person name="Laudet V."/>
            <person name="Schachter V."/>
            <person name="Quetier F."/>
            <person name="Saurin W."/>
            <person name="Scarpelli C."/>
            <person name="Wincker P."/>
            <person name="Lander E.S."/>
            <person name="Weissenbach J."/>
            <person name="Roest Crollius H."/>
        </authorList>
    </citation>
    <scope>NUCLEOTIDE SEQUENCE [LARGE SCALE GENOMIC DNA]</scope>
</reference>
<keyword evidence="3" id="KW-0378">Hydrolase</keyword>
<dbReference type="GO" id="GO:0016579">
    <property type="term" value="P:protein deubiquitination"/>
    <property type="evidence" value="ECO:0007669"/>
    <property type="project" value="InterPro"/>
</dbReference>
<dbReference type="InterPro" id="IPR018200">
    <property type="entry name" value="USP_CS"/>
</dbReference>
<dbReference type="PROSITE" id="PS00973">
    <property type="entry name" value="USP_2"/>
    <property type="match status" value="1"/>
</dbReference>
<dbReference type="OMA" id="ECTDHYD"/>
<dbReference type="HOGENOM" id="CLU_008279_1_3_1"/>
<dbReference type="SUPFAM" id="SSF54001">
    <property type="entry name" value="Cysteine proteinases"/>
    <property type="match status" value="1"/>
</dbReference>
<feature type="domain" description="USP" evidence="4">
    <location>
        <begin position="1"/>
        <end position="326"/>
    </location>
</feature>
<evidence type="ECO:0000259" key="4">
    <source>
        <dbReference type="PROSITE" id="PS50235"/>
    </source>
</evidence>
<dbReference type="InterPro" id="IPR028889">
    <property type="entry name" value="USP"/>
</dbReference>
<dbReference type="STRING" id="99883.ENSTNIP00000012386"/>
<dbReference type="PROSITE" id="PS50235">
    <property type="entry name" value="USP_3"/>
    <property type="match status" value="1"/>
</dbReference>
<dbReference type="PANTHER" id="PTHR21646">
    <property type="entry name" value="UBIQUITIN CARBOXYL-TERMINAL HYDROLASE"/>
    <property type="match status" value="1"/>
</dbReference>
<dbReference type="Ensembl" id="ENSTNIT00000012577.1">
    <property type="protein sequence ID" value="ENSTNIP00000012386.1"/>
    <property type="gene ID" value="ENSTNIG00000009513.1"/>
</dbReference>
<dbReference type="AlphaFoldDB" id="H3CVV2"/>
<keyword evidence="6" id="KW-1185">Reference proteome</keyword>
<evidence type="ECO:0000256" key="1">
    <source>
        <dbReference type="ARBA" id="ARBA00000707"/>
    </source>
</evidence>
<reference evidence="5" key="2">
    <citation type="submission" date="2025-08" db="UniProtKB">
        <authorList>
            <consortium name="Ensembl"/>
        </authorList>
    </citation>
    <scope>IDENTIFICATION</scope>
</reference>
<dbReference type="Gene3D" id="3.90.70.10">
    <property type="entry name" value="Cysteine proteinases"/>
    <property type="match status" value="1"/>
</dbReference>
<dbReference type="GeneTree" id="ENSGT00940000160441"/>
<organism evidence="5 6">
    <name type="scientific">Tetraodon nigroviridis</name>
    <name type="common">Spotted green pufferfish</name>
    <name type="synonym">Chelonodon nigroviridis</name>
    <dbReference type="NCBI Taxonomy" id="99883"/>
    <lineage>
        <taxon>Eukaryota</taxon>
        <taxon>Metazoa</taxon>
        <taxon>Chordata</taxon>
        <taxon>Craniata</taxon>
        <taxon>Vertebrata</taxon>
        <taxon>Euteleostomi</taxon>
        <taxon>Actinopterygii</taxon>
        <taxon>Neopterygii</taxon>
        <taxon>Teleostei</taxon>
        <taxon>Neoteleostei</taxon>
        <taxon>Acanthomorphata</taxon>
        <taxon>Eupercaria</taxon>
        <taxon>Tetraodontiformes</taxon>
        <taxon>Tetradontoidea</taxon>
        <taxon>Tetraodontidae</taxon>
        <taxon>Tetraodon</taxon>
    </lineage>
</organism>
<comment type="catalytic activity">
    <reaction evidence="1">
        <text>Thiol-dependent hydrolysis of ester, thioester, amide, peptide and isopeptide bonds formed by the C-terminal Gly of ubiquitin (a 76-residue protein attached to proteins as an intracellular targeting signal).</text>
        <dbReference type="EC" id="3.4.19.12"/>
    </reaction>
</comment>
<dbReference type="EC" id="3.4.19.12" evidence="2"/>
<name>H3CVV2_TETNG</name>
<evidence type="ECO:0000313" key="5">
    <source>
        <dbReference type="Ensembl" id="ENSTNIP00000012386.1"/>
    </source>
</evidence>
<evidence type="ECO:0000256" key="3">
    <source>
        <dbReference type="ARBA" id="ARBA00022801"/>
    </source>
</evidence>
<reference evidence="5" key="3">
    <citation type="submission" date="2025-09" db="UniProtKB">
        <authorList>
            <consortium name="Ensembl"/>
        </authorList>
    </citation>
    <scope>IDENTIFICATION</scope>
</reference>
<dbReference type="GO" id="GO:0005634">
    <property type="term" value="C:nucleus"/>
    <property type="evidence" value="ECO:0007669"/>
    <property type="project" value="TreeGrafter"/>
</dbReference>
<dbReference type="InterPro" id="IPR001394">
    <property type="entry name" value="Peptidase_C19_UCH"/>
</dbReference>
<dbReference type="InterPro" id="IPR050185">
    <property type="entry name" value="Ub_carboxyl-term_hydrolase"/>
</dbReference>
<dbReference type="Proteomes" id="UP000007303">
    <property type="component" value="Unassembled WGS sequence"/>
</dbReference>
<dbReference type="Pfam" id="PF00443">
    <property type="entry name" value="UCH"/>
    <property type="match status" value="1"/>
</dbReference>
<evidence type="ECO:0000313" key="6">
    <source>
        <dbReference type="Proteomes" id="UP000007303"/>
    </source>
</evidence>
<accession>H3CVV2</accession>
<dbReference type="PANTHER" id="PTHR21646:SF28">
    <property type="entry name" value="UBIQUITIN CARBOXYL-TERMINAL HYDROLASE 15"/>
    <property type="match status" value="1"/>
</dbReference>
<protein>
    <recommendedName>
        <fullName evidence="2">ubiquitinyl hydrolase 1</fullName>
        <ecNumber evidence="2">3.4.19.12</ecNumber>
    </recommendedName>
</protein>
<dbReference type="PROSITE" id="PS00972">
    <property type="entry name" value="USP_1"/>
    <property type="match status" value="1"/>
</dbReference>
<dbReference type="InterPro" id="IPR038765">
    <property type="entry name" value="Papain-like_cys_pep_sf"/>
</dbReference>
<sequence>GLENSGNSCYLNAVLQCLCSTVPLVEHLLHPDTEAELARSKCRLAEVFARLLRKMWTGGCSSCAPLETRSVLSSILPQFNNYAQQDAQELLLFLLNLLHDDLKKMSRRRMRSSSRQQRQRRARRGICADAAWESTAVSLLFESQMSYVTVCMHCDHQTRSTQTFTVLSLPVPAEPVRCTVQDCLSLFFQQTVLAGGEQMLCSACGLRRETAVFTSLDKPPEILALHLKRFGCRGKNQVKLRTNVLFSMKLSLSSFLSGPEQNSSCSSYSLYAVVNHTGNLNMGHYTALCLSTVTGTWHHFDDAAVREVQDESVQSSSAYMLLYSRKPVQKPNIHG</sequence>
<evidence type="ECO:0000256" key="2">
    <source>
        <dbReference type="ARBA" id="ARBA00012759"/>
    </source>
</evidence>
<dbReference type="InParanoid" id="H3CVV2"/>